<organism evidence="1 2">
    <name type="scientific">Cyclocybe aegerita</name>
    <name type="common">Black poplar mushroom</name>
    <name type="synonym">Agrocybe aegerita</name>
    <dbReference type="NCBI Taxonomy" id="1973307"/>
    <lineage>
        <taxon>Eukaryota</taxon>
        <taxon>Fungi</taxon>
        <taxon>Dikarya</taxon>
        <taxon>Basidiomycota</taxon>
        <taxon>Agaricomycotina</taxon>
        <taxon>Agaricomycetes</taxon>
        <taxon>Agaricomycetidae</taxon>
        <taxon>Agaricales</taxon>
        <taxon>Agaricineae</taxon>
        <taxon>Bolbitiaceae</taxon>
        <taxon>Cyclocybe</taxon>
    </lineage>
</organism>
<keyword evidence="2" id="KW-1185">Reference proteome</keyword>
<protein>
    <recommendedName>
        <fullName evidence="3">Serum paraoxonase/arylesterase</fullName>
    </recommendedName>
</protein>
<evidence type="ECO:0008006" key="3">
    <source>
        <dbReference type="Google" id="ProtNLM"/>
    </source>
</evidence>
<evidence type="ECO:0000313" key="2">
    <source>
        <dbReference type="Proteomes" id="UP000467700"/>
    </source>
</evidence>
<comment type="caution">
    <text evidence="1">The sequence shown here is derived from an EMBL/GenBank/DDBJ whole genome shotgun (WGS) entry which is preliminary data.</text>
</comment>
<evidence type="ECO:0000313" key="1">
    <source>
        <dbReference type="EMBL" id="CAA7267163.1"/>
    </source>
</evidence>
<dbReference type="OrthoDB" id="5307922at2759"/>
<dbReference type="InterPro" id="IPR051288">
    <property type="entry name" value="Serum_paraoxonase/arylesterase"/>
</dbReference>
<gene>
    <name evidence="1" type="ORF">AAE3_LOCUS9404</name>
</gene>
<dbReference type="Gene3D" id="2.120.10.30">
    <property type="entry name" value="TolB, C-terminal domain"/>
    <property type="match status" value="1"/>
</dbReference>
<dbReference type="InterPro" id="IPR011042">
    <property type="entry name" value="6-blade_b-propeller_TolB-like"/>
</dbReference>
<dbReference type="AlphaFoldDB" id="A0A8S0XNT1"/>
<dbReference type="PANTHER" id="PTHR11799">
    <property type="entry name" value="PARAOXONASE"/>
    <property type="match status" value="1"/>
</dbReference>
<sequence length="471" mass="50544">MTAQRTLALVVLALGIIFYRSGALIKNCILIRSPLPSGYIAGADYASDCTTLNTLAADPADAPTLNSCEDAVFWELHDVQGKVVERPVILSCDANRKSWNTVMGPMRDPNPRGALWIYVPPTGTGADAHPTKKQAARLLASNVPMNRAHRLDLKGYPAGHDFHPLGLEVWPSRAGEKSNLYVINHARERTVIEQFVLDPKAPTEAVYVRTISSRWFLSPNGLALTGPDAFYVSNDHLMTRRLPIVGHVLPVIESVLGLPLGFVLHVELNTAESSDAIAEVSLAKPFIAFPNGIAISESGKEAAIVSTSLSQITVFERDPATSVLSRKKYVATVPFSPDNIRYTPGLTPNHKEALVVAGHPNFPDLTAVAANKTGASASSWVVAILPKEKDAKPEASFDLEAAVSTNTKITKDGAEWTLKTLFQSHGIESERGFGGSTTGLFDPESKALYVTGLYATGGVLMCRPGSGIGKN</sequence>
<accession>A0A8S0XNT1</accession>
<reference evidence="1 2" key="1">
    <citation type="submission" date="2020-01" db="EMBL/GenBank/DDBJ databases">
        <authorList>
            <person name="Gupta K D."/>
        </authorList>
    </citation>
    <scope>NUCLEOTIDE SEQUENCE [LARGE SCALE GENOMIC DNA]</scope>
</reference>
<name>A0A8S0XNT1_CYCAE</name>
<dbReference type="PANTHER" id="PTHR11799:SF30">
    <property type="entry name" value="SERUM PARAOXONASE_ARYLESTERASE 2"/>
    <property type="match status" value="1"/>
</dbReference>
<dbReference type="Proteomes" id="UP000467700">
    <property type="component" value="Unassembled WGS sequence"/>
</dbReference>
<dbReference type="SUPFAM" id="SSF63829">
    <property type="entry name" value="Calcium-dependent phosphotriesterase"/>
    <property type="match status" value="1"/>
</dbReference>
<proteinExistence type="predicted"/>
<dbReference type="EMBL" id="CACVBS010000057">
    <property type="protein sequence ID" value="CAA7267163.1"/>
    <property type="molecule type" value="Genomic_DNA"/>
</dbReference>